<reference evidence="1 2" key="1">
    <citation type="submission" date="2019-08" db="EMBL/GenBank/DDBJ databases">
        <title>Selenomonas sp. mPRGC5 and Selenomonas sp. mPRGC8 isolated from ruminal fluid of dairy goat (Capra hircus).</title>
        <authorList>
            <person name="Poothong S."/>
            <person name="Nuengjamnong C."/>
            <person name="Tanasupawat S."/>
        </authorList>
    </citation>
    <scope>NUCLEOTIDE SEQUENCE [LARGE SCALE GENOMIC DNA]</scope>
    <source>
        <strain evidence="2">mPRGC5</strain>
    </source>
</reference>
<dbReference type="OrthoDB" id="1895216at2"/>
<dbReference type="InterPro" id="IPR011990">
    <property type="entry name" value="TPR-like_helical_dom_sf"/>
</dbReference>
<dbReference type="EMBL" id="VTOY01000002">
    <property type="protein sequence ID" value="TYZ24160.1"/>
    <property type="molecule type" value="Genomic_DNA"/>
</dbReference>
<dbReference type="SUPFAM" id="SSF48452">
    <property type="entry name" value="TPR-like"/>
    <property type="match status" value="1"/>
</dbReference>
<dbReference type="AlphaFoldDB" id="A0A5D6W8L9"/>
<evidence type="ECO:0000313" key="1">
    <source>
        <dbReference type="EMBL" id="TYZ24160.1"/>
    </source>
</evidence>
<gene>
    <name evidence="1" type="ORF">FZ040_05440</name>
</gene>
<evidence type="ECO:0008006" key="3">
    <source>
        <dbReference type="Google" id="ProtNLM"/>
    </source>
</evidence>
<proteinExistence type="predicted"/>
<name>A0A5D6W8L9_9FIRM</name>
<organism evidence="1 2">
    <name type="scientific">Selenomonas ruminis</name>
    <dbReference type="NCBI Taxonomy" id="2593411"/>
    <lineage>
        <taxon>Bacteria</taxon>
        <taxon>Bacillati</taxon>
        <taxon>Bacillota</taxon>
        <taxon>Negativicutes</taxon>
        <taxon>Selenomonadales</taxon>
        <taxon>Selenomonadaceae</taxon>
        <taxon>Selenomonas</taxon>
    </lineage>
</organism>
<dbReference type="Gene3D" id="1.25.40.10">
    <property type="entry name" value="Tetratricopeptide repeat domain"/>
    <property type="match status" value="1"/>
</dbReference>
<protein>
    <recommendedName>
        <fullName evidence="3">Tetratricopeptide repeat protein</fullName>
    </recommendedName>
</protein>
<dbReference type="Proteomes" id="UP000323646">
    <property type="component" value="Unassembled WGS sequence"/>
</dbReference>
<keyword evidence="2" id="KW-1185">Reference proteome</keyword>
<evidence type="ECO:0000313" key="2">
    <source>
        <dbReference type="Proteomes" id="UP000323646"/>
    </source>
</evidence>
<dbReference type="RefSeq" id="WP_149171064.1">
    <property type="nucleotide sequence ID" value="NZ_VTOY01000002.1"/>
</dbReference>
<comment type="caution">
    <text evidence="1">The sequence shown here is derived from an EMBL/GenBank/DDBJ whole genome shotgun (WGS) entry which is preliminary data.</text>
</comment>
<sequence>MKANKNSNDLLVDATRAMRELVLAELFSPAETVQEDIAALRLLPAGMQHCVLCFHGLQEEKLQAEDSDAYETLLKEVLRYGDETVIARYAEVGTELPVPELRKIARQFFEARRWREALLFYQQLPADAPEVDVDFWYGVGGCCMNLKIYETALECFEKAKTLGWKLKNVDTYISWCKEGLA</sequence>
<accession>A0A5D6W8L9</accession>